<dbReference type="InterPro" id="IPR008889">
    <property type="entry name" value="VQ"/>
</dbReference>
<evidence type="ECO:0000313" key="3">
    <source>
        <dbReference type="EMBL" id="KAG5555534.1"/>
    </source>
</evidence>
<feature type="region of interest" description="Disordered" evidence="1">
    <location>
        <begin position="64"/>
        <end position="86"/>
    </location>
</feature>
<evidence type="ECO:0000256" key="1">
    <source>
        <dbReference type="SAM" id="MobiDB-lite"/>
    </source>
</evidence>
<reference evidence="3" key="1">
    <citation type="submission" date="2020-08" db="EMBL/GenBank/DDBJ databases">
        <title>Plant Genome Project.</title>
        <authorList>
            <person name="Zhang R.-G."/>
        </authorList>
    </citation>
    <scope>NUCLEOTIDE SEQUENCE</scope>
    <source>
        <strain evidence="3">WSP0</strain>
        <tissue evidence="3">Leaf</tissue>
    </source>
</reference>
<protein>
    <recommendedName>
        <fullName evidence="2">VQ domain-containing protein</fullName>
    </recommendedName>
</protein>
<dbReference type="PANTHER" id="PTHR33143">
    <property type="entry name" value="F16F4.1 PROTEIN-RELATED"/>
    <property type="match status" value="1"/>
</dbReference>
<dbReference type="Pfam" id="PF05678">
    <property type="entry name" value="VQ"/>
    <property type="match status" value="1"/>
</dbReference>
<dbReference type="GO" id="GO:0005634">
    <property type="term" value="C:nucleus"/>
    <property type="evidence" value="ECO:0007669"/>
    <property type="project" value="TreeGrafter"/>
</dbReference>
<accession>A0AAV6KTU3</accession>
<dbReference type="InterPro" id="IPR039607">
    <property type="entry name" value="VQ_8/17/18/20/21/25"/>
</dbReference>
<comment type="caution">
    <text evidence="3">The sequence shown here is derived from an EMBL/GenBank/DDBJ whole genome shotgun (WGS) entry which is preliminary data.</text>
</comment>
<dbReference type="Proteomes" id="UP000823749">
    <property type="component" value="Chromosome 3"/>
</dbReference>
<dbReference type="EMBL" id="JACTNZ010000003">
    <property type="protein sequence ID" value="KAG5555534.1"/>
    <property type="molecule type" value="Genomic_DNA"/>
</dbReference>
<sequence>MFTMEMIKKQTYVANPASSALAIHRDSKVISKAKPQVRIIHIVAPEIIKTDVANFRELVQRLTGKPTEDNTKKKQRIPRKELPGGKIEMRSRFRSMEFRERIKGEEEIMWGGENRSTGGFLNGFGDLDGFMKELNEFPLFPSDSNSHTDALGGTQLA</sequence>
<dbReference type="AlphaFoldDB" id="A0AAV6KTU3"/>
<name>A0AAV6KTU3_9ERIC</name>
<keyword evidence="4" id="KW-1185">Reference proteome</keyword>
<feature type="compositionally biased region" description="Basic and acidic residues" evidence="1">
    <location>
        <begin position="66"/>
        <end position="86"/>
    </location>
</feature>
<gene>
    <name evidence="3" type="ORF">RHGRI_006247</name>
</gene>
<organism evidence="3 4">
    <name type="scientific">Rhododendron griersonianum</name>
    <dbReference type="NCBI Taxonomy" id="479676"/>
    <lineage>
        <taxon>Eukaryota</taxon>
        <taxon>Viridiplantae</taxon>
        <taxon>Streptophyta</taxon>
        <taxon>Embryophyta</taxon>
        <taxon>Tracheophyta</taxon>
        <taxon>Spermatophyta</taxon>
        <taxon>Magnoliopsida</taxon>
        <taxon>eudicotyledons</taxon>
        <taxon>Gunneridae</taxon>
        <taxon>Pentapetalae</taxon>
        <taxon>asterids</taxon>
        <taxon>Ericales</taxon>
        <taxon>Ericaceae</taxon>
        <taxon>Ericoideae</taxon>
        <taxon>Rhodoreae</taxon>
        <taxon>Rhododendron</taxon>
    </lineage>
</organism>
<feature type="domain" description="VQ" evidence="2">
    <location>
        <begin position="42"/>
        <end position="67"/>
    </location>
</feature>
<evidence type="ECO:0000259" key="2">
    <source>
        <dbReference type="Pfam" id="PF05678"/>
    </source>
</evidence>
<proteinExistence type="predicted"/>
<dbReference type="PANTHER" id="PTHR33143:SF3">
    <property type="entry name" value="VQ MOTIF-CONTAINING PROTEIN 17-RELATED"/>
    <property type="match status" value="1"/>
</dbReference>
<evidence type="ECO:0000313" key="4">
    <source>
        <dbReference type="Proteomes" id="UP000823749"/>
    </source>
</evidence>